<dbReference type="Pfam" id="PF08632">
    <property type="entry name" value="Zds_C"/>
    <property type="match status" value="1"/>
</dbReference>
<dbReference type="AlphaFoldDB" id="A0AAV0BRY9"/>
<feature type="compositionally biased region" description="Low complexity" evidence="1">
    <location>
        <begin position="1"/>
        <end position="20"/>
    </location>
</feature>
<feature type="compositionally biased region" description="Basic residues" evidence="1">
    <location>
        <begin position="886"/>
        <end position="908"/>
    </location>
</feature>
<feature type="compositionally biased region" description="Basic residues" evidence="1">
    <location>
        <begin position="269"/>
        <end position="278"/>
    </location>
</feature>
<dbReference type="GO" id="GO:0030010">
    <property type="term" value="P:establishment of cell polarity"/>
    <property type="evidence" value="ECO:0007669"/>
    <property type="project" value="TreeGrafter"/>
</dbReference>
<dbReference type="PANTHER" id="PTHR28089:SF1">
    <property type="entry name" value="PROTEIN ZDS1-RELATED"/>
    <property type="match status" value="1"/>
</dbReference>
<feature type="compositionally biased region" description="Low complexity" evidence="1">
    <location>
        <begin position="105"/>
        <end position="128"/>
    </location>
</feature>
<name>A0AAV0BRY9_PHAPC</name>
<accession>A0AAV0BRY9</accession>
<evidence type="ECO:0000259" key="2">
    <source>
        <dbReference type="SMART" id="SM01327"/>
    </source>
</evidence>
<feature type="compositionally biased region" description="Polar residues" evidence="1">
    <location>
        <begin position="300"/>
        <end position="315"/>
    </location>
</feature>
<feature type="compositionally biased region" description="Low complexity" evidence="1">
    <location>
        <begin position="1072"/>
        <end position="1087"/>
    </location>
</feature>
<evidence type="ECO:0000313" key="4">
    <source>
        <dbReference type="Proteomes" id="UP001153365"/>
    </source>
</evidence>
<feature type="compositionally biased region" description="Low complexity" evidence="1">
    <location>
        <begin position="350"/>
        <end position="366"/>
    </location>
</feature>
<feature type="region of interest" description="Disordered" evidence="1">
    <location>
        <begin position="239"/>
        <end position="327"/>
    </location>
</feature>
<feature type="compositionally biased region" description="Polar residues" evidence="1">
    <location>
        <begin position="421"/>
        <end position="454"/>
    </location>
</feature>
<gene>
    <name evidence="3" type="ORF">PPACK8108_LOCUS23324</name>
</gene>
<feature type="compositionally biased region" description="Polar residues" evidence="1">
    <location>
        <begin position="1023"/>
        <end position="1036"/>
    </location>
</feature>
<feature type="compositionally biased region" description="Low complexity" evidence="1">
    <location>
        <begin position="706"/>
        <end position="717"/>
    </location>
</feature>
<dbReference type="Proteomes" id="UP001153365">
    <property type="component" value="Unassembled WGS sequence"/>
</dbReference>
<feature type="compositionally biased region" description="Basic residues" evidence="1">
    <location>
        <begin position="245"/>
        <end position="256"/>
    </location>
</feature>
<feature type="region of interest" description="Disordered" evidence="1">
    <location>
        <begin position="828"/>
        <end position="1087"/>
    </location>
</feature>
<feature type="compositionally biased region" description="Polar residues" evidence="1">
    <location>
        <begin position="474"/>
        <end position="504"/>
    </location>
</feature>
<evidence type="ECO:0000256" key="1">
    <source>
        <dbReference type="SAM" id="MobiDB-lite"/>
    </source>
</evidence>
<feature type="compositionally biased region" description="Acidic residues" evidence="1">
    <location>
        <begin position="956"/>
        <end position="1003"/>
    </location>
</feature>
<dbReference type="InterPro" id="IPR040206">
    <property type="entry name" value="Zds1/2"/>
</dbReference>
<feature type="compositionally biased region" description="Basic and acidic residues" evidence="1">
    <location>
        <begin position="625"/>
        <end position="648"/>
    </location>
</feature>
<dbReference type="InterPro" id="IPR013941">
    <property type="entry name" value="ZDS1_C"/>
</dbReference>
<dbReference type="GO" id="GO:0010971">
    <property type="term" value="P:positive regulation of G2/M transition of mitotic cell cycle"/>
    <property type="evidence" value="ECO:0007669"/>
    <property type="project" value="TreeGrafter"/>
</dbReference>
<feature type="domain" description="Protein Zds1 C-terminal" evidence="2">
    <location>
        <begin position="767"/>
        <end position="819"/>
    </location>
</feature>
<keyword evidence="4" id="KW-1185">Reference proteome</keyword>
<feature type="compositionally biased region" description="Low complexity" evidence="1">
    <location>
        <begin position="505"/>
        <end position="517"/>
    </location>
</feature>
<dbReference type="EMBL" id="CALTRL010005973">
    <property type="protein sequence ID" value="CAH7688368.1"/>
    <property type="molecule type" value="Genomic_DNA"/>
</dbReference>
<feature type="compositionally biased region" description="Low complexity" evidence="1">
    <location>
        <begin position="279"/>
        <end position="299"/>
    </location>
</feature>
<feature type="compositionally biased region" description="Polar residues" evidence="1">
    <location>
        <begin position="584"/>
        <end position="596"/>
    </location>
</feature>
<dbReference type="SMART" id="SM01327">
    <property type="entry name" value="Zds_C"/>
    <property type="match status" value="1"/>
</dbReference>
<feature type="compositionally biased region" description="Low complexity" evidence="1">
    <location>
        <begin position="909"/>
        <end position="924"/>
    </location>
</feature>
<feature type="region of interest" description="Disordered" evidence="1">
    <location>
        <begin position="348"/>
        <end position="454"/>
    </location>
</feature>
<protein>
    <submittedName>
        <fullName evidence="3">Expressed protein</fullName>
    </submittedName>
</protein>
<feature type="compositionally biased region" description="Low complexity" evidence="1">
    <location>
        <begin position="401"/>
        <end position="416"/>
    </location>
</feature>
<feature type="compositionally biased region" description="Polar residues" evidence="1">
    <location>
        <begin position="718"/>
        <end position="734"/>
    </location>
</feature>
<feature type="compositionally biased region" description="Polar residues" evidence="1">
    <location>
        <begin position="73"/>
        <end position="83"/>
    </location>
</feature>
<proteinExistence type="predicted"/>
<reference evidence="3" key="1">
    <citation type="submission" date="2022-06" db="EMBL/GenBank/DDBJ databases">
        <authorList>
            <consortium name="SYNGENTA / RWTH Aachen University"/>
        </authorList>
    </citation>
    <scope>NUCLEOTIDE SEQUENCE</scope>
</reference>
<feature type="compositionally biased region" description="Polar residues" evidence="1">
    <location>
        <begin position="374"/>
        <end position="394"/>
    </location>
</feature>
<feature type="region of interest" description="Disordered" evidence="1">
    <location>
        <begin position="60"/>
        <end position="144"/>
    </location>
</feature>
<feature type="region of interest" description="Disordered" evidence="1">
    <location>
        <begin position="535"/>
        <end position="735"/>
    </location>
</feature>
<comment type="caution">
    <text evidence="3">The sequence shown here is derived from an EMBL/GenBank/DDBJ whole genome shotgun (WGS) entry which is preliminary data.</text>
</comment>
<feature type="region of interest" description="Disordered" evidence="1">
    <location>
        <begin position="468"/>
        <end position="521"/>
    </location>
</feature>
<dbReference type="PANTHER" id="PTHR28089">
    <property type="entry name" value="PROTEIN ZDS1-RELATED"/>
    <property type="match status" value="1"/>
</dbReference>
<organism evidence="3 4">
    <name type="scientific">Phakopsora pachyrhizi</name>
    <name type="common">Asian soybean rust disease fungus</name>
    <dbReference type="NCBI Taxonomy" id="170000"/>
    <lineage>
        <taxon>Eukaryota</taxon>
        <taxon>Fungi</taxon>
        <taxon>Dikarya</taxon>
        <taxon>Basidiomycota</taxon>
        <taxon>Pucciniomycotina</taxon>
        <taxon>Pucciniomycetes</taxon>
        <taxon>Pucciniales</taxon>
        <taxon>Phakopsoraceae</taxon>
        <taxon>Phakopsora</taxon>
    </lineage>
</organism>
<feature type="region of interest" description="Disordered" evidence="1">
    <location>
        <begin position="1"/>
        <end position="25"/>
    </location>
</feature>
<feature type="compositionally biased region" description="Polar residues" evidence="1">
    <location>
        <begin position="828"/>
        <end position="870"/>
    </location>
</feature>
<sequence>MSTNLISISNNSSNNNNQQSIEDDNPNLFWLPARLHPEIAPQEFKAFIEEATRPENLLRRTSSAFGSRKPLIDQSTGAHSNTDSSLSRKKSMLSKVYDPDEEDSNQSNPLPKLSSSSSSSSSLSSSSRSKNDPSEITRGSSMYYRSGAGRGLNGLESLTINDLQRLESLVLKKQLPSSLNYSTLMESSEGNIEDADSPGNRIKAVIRRSMSLANPPPSSGFEIPQELGLEAIDDSPLIARGPGHIIRRTARTKVRKTSLPGDGNGHRFPATRRTKLRSPSRSSPNSSKSSSTPISTSKTEPLTPSLPQALSNNQLEPDHEPSCAVYNDDPLRTGLTLETKLVNTELSARVSPYSSSSPVSSSNTNSKAHHPHSTGATTPPQTKSNRQSDQTTVSTEDDFALNSRPDSMSSNSSLLDAYIDQSASLDDNPTPTAQSGDFESKLSGSSPDQLFQSPVSSNLVIERFAGKVSKHSSNKSSGAIDSNPSLSTAVNLSPQTPQSIPPTRSQSQSPSNDSPNNMKMGGVKVMTNMMVKSAEELVSSSRNSADSYFSGMNMGSDSRGSSSEIPLKDSSVGKVTSRPAVKSTKPSSISLQSPNDDGSDHTDKVKKEKKRGAWGKLGLSSSSSEKSKKEKGKDKTPKVMSGAKDKQENSPAAGGANKQTALGLGSSGAIKQQASPTAAPAKKESGFLSGLFGSKSKKQDQDQDKQNQQQQGKQGNQMGSVASGGSNSTYNKSSMAGGGSIANQMMYGTNAQHQQMMMINPTASGGFIKGKYTSFYRLPIHVERAVYRLSHIKLANPRRPLYEQVLISNLMFWYLGVINKTQPLTSAGVSGPNSNQGVENSGTNLASGSRKNPTTPSTTSNQVYNRNQSAKARKDHDRSSDQSAQKIKRDKKLKGGSGKKSKKSRKKQSLGGVSSKSTSSSARRSSGDRQDEQGSSFESSSFEDRENSSSNSASNTDEDESMTTEENEEDESGDEDEEDTEGEEEEDEDEDEDNNDDDDDDDEKPLGSRVKLRNTGGEGNWLNGRNNINQAQNLQRGVNGKGSGISGGAVTKSREPGHGSSQSRQKQPVGITTSKTTNSSSSNKVKK</sequence>
<feature type="compositionally biased region" description="Polar residues" evidence="1">
    <location>
        <begin position="538"/>
        <end position="547"/>
    </location>
</feature>
<dbReference type="GO" id="GO:0005737">
    <property type="term" value="C:cytoplasm"/>
    <property type="evidence" value="ECO:0007669"/>
    <property type="project" value="TreeGrafter"/>
</dbReference>
<feature type="compositionally biased region" description="Polar residues" evidence="1">
    <location>
        <begin position="553"/>
        <end position="564"/>
    </location>
</feature>
<evidence type="ECO:0000313" key="3">
    <source>
        <dbReference type="EMBL" id="CAH7688368.1"/>
    </source>
</evidence>